<gene>
    <name evidence="1" type="ORF">O1R50_24075</name>
</gene>
<dbReference type="Proteomes" id="UP001146067">
    <property type="component" value="Unassembled WGS sequence"/>
</dbReference>
<dbReference type="SUPFAM" id="SSF55681">
    <property type="entry name" value="Class II aaRS and biotin synthetases"/>
    <property type="match status" value="1"/>
</dbReference>
<evidence type="ECO:0000313" key="1">
    <source>
        <dbReference type="EMBL" id="MDA1362720.1"/>
    </source>
</evidence>
<evidence type="ECO:0000313" key="2">
    <source>
        <dbReference type="Proteomes" id="UP001146067"/>
    </source>
</evidence>
<proteinExistence type="predicted"/>
<dbReference type="AlphaFoldDB" id="A0A9X3PPH6"/>
<accession>A0A9X3PPH6</accession>
<keyword evidence="2" id="KW-1185">Reference proteome</keyword>
<dbReference type="RefSeq" id="WP_270112803.1">
    <property type="nucleotide sequence ID" value="NZ_JAPZVP010000027.1"/>
</dbReference>
<dbReference type="InterPro" id="IPR045864">
    <property type="entry name" value="aa-tRNA-synth_II/BPL/LPL"/>
</dbReference>
<comment type="caution">
    <text evidence="1">The sequence shown here is derived from an EMBL/GenBank/DDBJ whole genome shotgun (WGS) entry which is preliminary data.</text>
</comment>
<reference evidence="1" key="1">
    <citation type="submission" date="2022-12" db="EMBL/GenBank/DDBJ databases">
        <title>Gycomyces niveus sp.nov.,a novel actinomycete isolated from soil in Shouguan.</title>
        <authorList>
            <person name="Yang X."/>
        </authorList>
    </citation>
    <scope>NUCLEOTIDE SEQUENCE</scope>
    <source>
        <strain evidence="1">NEAU-A15</strain>
    </source>
</reference>
<organism evidence="1 2">
    <name type="scientific">Glycomyces luteolus</name>
    <dbReference type="NCBI Taxonomy" id="2670330"/>
    <lineage>
        <taxon>Bacteria</taxon>
        <taxon>Bacillati</taxon>
        <taxon>Actinomycetota</taxon>
        <taxon>Actinomycetes</taxon>
        <taxon>Glycomycetales</taxon>
        <taxon>Glycomycetaceae</taxon>
        <taxon>Glycomyces</taxon>
    </lineage>
</organism>
<name>A0A9X3PPH6_9ACTN</name>
<dbReference type="EMBL" id="JAPZVP010000027">
    <property type="protein sequence ID" value="MDA1362720.1"/>
    <property type="molecule type" value="Genomic_DNA"/>
</dbReference>
<sequence>MKDIVENARQESFPMGQVVLGRQARRTLATQLRFHYPGVARVEFEGDSVVLTGRSAGAVGVADLVLRLAKELSSIPDRSPRVRFDSNGEGSIDLSLVDSNALAAAFSGLVAELEEQRALSPRGSYTDRIGTRTGRGLNLYSHDFSVLCDLLDRFIGNYFQRAYRAQRIAVPSMIRAEDVDRAGYFDTARQHISFVSPFDPHPAVYDEFPKFWSQRDPAGRGIADFLSAPEEVLTPAMCLHCFPVLASAAVSSEAPTIMTFSGRCFRDEKGNLNQVERLREFTVRENLFIGSEKDLERLHGELADFTIAVAALFGLDFRLETATDIFFGEQASQRTASQMLWDSKFELVALHDDAPDGVAVASLNQHHSHFTRPFEISLDDGTPALSMCLGFGIERLARAVAAAAGGHGLELIQSHLDRIGILDGVDSELKSTHHSSLEQE</sequence>
<evidence type="ECO:0008006" key="3">
    <source>
        <dbReference type="Google" id="ProtNLM"/>
    </source>
</evidence>
<protein>
    <recommendedName>
        <fullName evidence="3">Aminoacyl-transfer RNA synthetases class-II family profile domain-containing protein</fullName>
    </recommendedName>
</protein>
<dbReference type="Gene3D" id="3.30.930.10">
    <property type="entry name" value="Bira Bifunctional Protein, Domain 2"/>
    <property type="match status" value="1"/>
</dbReference>